<evidence type="ECO:0000256" key="1">
    <source>
        <dbReference type="SAM" id="MobiDB-lite"/>
    </source>
</evidence>
<proteinExistence type="predicted"/>
<keyword evidence="3" id="KW-1185">Reference proteome</keyword>
<name>A0ABN9R7M6_9DINO</name>
<dbReference type="Proteomes" id="UP001189429">
    <property type="component" value="Unassembled WGS sequence"/>
</dbReference>
<feature type="non-terminal residue" evidence="2">
    <location>
        <position position="1"/>
    </location>
</feature>
<comment type="caution">
    <text evidence="2">The sequence shown here is derived from an EMBL/GenBank/DDBJ whole genome shotgun (WGS) entry which is preliminary data.</text>
</comment>
<reference evidence="2" key="1">
    <citation type="submission" date="2023-10" db="EMBL/GenBank/DDBJ databases">
        <authorList>
            <person name="Chen Y."/>
            <person name="Shah S."/>
            <person name="Dougan E. K."/>
            <person name="Thang M."/>
            <person name="Chan C."/>
        </authorList>
    </citation>
    <scope>NUCLEOTIDE SEQUENCE [LARGE SCALE GENOMIC DNA]</scope>
</reference>
<evidence type="ECO:0000313" key="2">
    <source>
        <dbReference type="EMBL" id="CAK0814407.1"/>
    </source>
</evidence>
<feature type="region of interest" description="Disordered" evidence="1">
    <location>
        <begin position="1"/>
        <end position="29"/>
    </location>
</feature>
<organism evidence="2 3">
    <name type="scientific">Prorocentrum cordatum</name>
    <dbReference type="NCBI Taxonomy" id="2364126"/>
    <lineage>
        <taxon>Eukaryota</taxon>
        <taxon>Sar</taxon>
        <taxon>Alveolata</taxon>
        <taxon>Dinophyceae</taxon>
        <taxon>Prorocentrales</taxon>
        <taxon>Prorocentraceae</taxon>
        <taxon>Prorocentrum</taxon>
    </lineage>
</organism>
<accession>A0ABN9R7M6</accession>
<sequence>EVAQRHRAMDDPGGGQSAPAAAASRPTAMTIQSEDLVKHEDWASNIVEKYNATARKVLAAQVELQQVQAEQGRCVQELQKMATQNSELDVRQQKMIEELQKADKD</sequence>
<evidence type="ECO:0000313" key="3">
    <source>
        <dbReference type="Proteomes" id="UP001189429"/>
    </source>
</evidence>
<gene>
    <name evidence="2" type="ORF">PCOR1329_LOCUS18013</name>
</gene>
<feature type="non-terminal residue" evidence="2">
    <location>
        <position position="105"/>
    </location>
</feature>
<feature type="compositionally biased region" description="Low complexity" evidence="1">
    <location>
        <begin position="17"/>
        <end position="28"/>
    </location>
</feature>
<protein>
    <submittedName>
        <fullName evidence="2">Uncharacterized protein</fullName>
    </submittedName>
</protein>
<dbReference type="EMBL" id="CAUYUJ010005630">
    <property type="protein sequence ID" value="CAK0814407.1"/>
    <property type="molecule type" value="Genomic_DNA"/>
</dbReference>